<dbReference type="GO" id="GO:0003700">
    <property type="term" value="F:DNA-binding transcription factor activity"/>
    <property type="evidence" value="ECO:0007669"/>
    <property type="project" value="InterPro"/>
</dbReference>
<evidence type="ECO:0000313" key="3">
    <source>
        <dbReference type="Proteomes" id="UP000007947"/>
    </source>
</evidence>
<protein>
    <submittedName>
        <fullName evidence="2">Putative MarR family transcriptional regulator</fullName>
    </submittedName>
</protein>
<dbReference type="Proteomes" id="UP000007947">
    <property type="component" value="Chromosome"/>
</dbReference>
<gene>
    <name evidence="2" type="ordered locus">MLP_13910</name>
</gene>
<keyword evidence="3" id="KW-1185">Reference proteome</keyword>
<dbReference type="EMBL" id="AP012204">
    <property type="protein sequence ID" value="BAK34405.1"/>
    <property type="molecule type" value="Genomic_DNA"/>
</dbReference>
<dbReference type="PRINTS" id="PR00598">
    <property type="entry name" value="HTHMARR"/>
</dbReference>
<dbReference type="STRING" id="1032480.MLP_13910"/>
<dbReference type="Gene3D" id="1.10.10.10">
    <property type="entry name" value="Winged helix-like DNA-binding domain superfamily/Winged helix DNA-binding domain"/>
    <property type="match status" value="1"/>
</dbReference>
<name>F5XQA5_MICPN</name>
<dbReference type="Pfam" id="PF01047">
    <property type="entry name" value="MarR"/>
    <property type="match status" value="1"/>
</dbReference>
<evidence type="ECO:0000313" key="2">
    <source>
        <dbReference type="EMBL" id="BAK34405.1"/>
    </source>
</evidence>
<dbReference type="InterPro" id="IPR036390">
    <property type="entry name" value="WH_DNA-bd_sf"/>
</dbReference>
<accession>F5XQA5</accession>
<dbReference type="InterPro" id="IPR036388">
    <property type="entry name" value="WH-like_DNA-bd_sf"/>
</dbReference>
<dbReference type="SMART" id="SM00347">
    <property type="entry name" value="HTH_MARR"/>
    <property type="match status" value="1"/>
</dbReference>
<dbReference type="PANTHER" id="PTHR33164:SF106">
    <property type="entry name" value="TRANSCRIPTIONAL REGULATORY PROTEIN"/>
    <property type="match status" value="1"/>
</dbReference>
<dbReference type="AlphaFoldDB" id="F5XQA5"/>
<dbReference type="InterPro" id="IPR000835">
    <property type="entry name" value="HTH_MarR-typ"/>
</dbReference>
<feature type="domain" description="HTH marR-type" evidence="1">
    <location>
        <begin position="6"/>
        <end position="138"/>
    </location>
</feature>
<dbReference type="PROSITE" id="PS50995">
    <property type="entry name" value="HTH_MARR_2"/>
    <property type="match status" value="1"/>
</dbReference>
<dbReference type="eggNOG" id="COG1846">
    <property type="taxonomic scope" value="Bacteria"/>
</dbReference>
<dbReference type="SUPFAM" id="SSF46785">
    <property type="entry name" value="Winged helix' DNA-binding domain"/>
    <property type="match status" value="1"/>
</dbReference>
<proteinExistence type="predicted"/>
<dbReference type="RefSeq" id="WP_013862288.1">
    <property type="nucleotide sequence ID" value="NC_015635.1"/>
</dbReference>
<dbReference type="HOGENOM" id="CLU_083287_1_2_11"/>
<dbReference type="OrthoDB" id="162531at2"/>
<dbReference type="PANTHER" id="PTHR33164">
    <property type="entry name" value="TRANSCRIPTIONAL REGULATOR, MARR FAMILY"/>
    <property type="match status" value="1"/>
</dbReference>
<sequence>MDVNPADGIADQLELMTRRQQQFERHLADSLSVDPAGLAAMEHLMREGQATPTELARQLTISTAAMTLVLDRLQAAGHVSRHPHPTDRRKVVIIPAADSVTSAEGLVTPLIVGVERVVGALNPQEQQVVSTFLSQLLSVYDEVLSQADAPHGDDPVRH</sequence>
<dbReference type="KEGG" id="mph:MLP_13910"/>
<evidence type="ECO:0000259" key="1">
    <source>
        <dbReference type="PROSITE" id="PS50995"/>
    </source>
</evidence>
<dbReference type="GO" id="GO:0006950">
    <property type="term" value="P:response to stress"/>
    <property type="evidence" value="ECO:0007669"/>
    <property type="project" value="TreeGrafter"/>
</dbReference>
<organism evidence="2 3">
    <name type="scientific">Microlunatus phosphovorus (strain ATCC 700054 / DSM 10555 / JCM 9379 / NBRC 101784 / NCIMB 13414 / VKM Ac-1990 / NM-1)</name>
    <dbReference type="NCBI Taxonomy" id="1032480"/>
    <lineage>
        <taxon>Bacteria</taxon>
        <taxon>Bacillati</taxon>
        <taxon>Actinomycetota</taxon>
        <taxon>Actinomycetes</taxon>
        <taxon>Propionibacteriales</taxon>
        <taxon>Propionibacteriaceae</taxon>
        <taxon>Microlunatus</taxon>
    </lineage>
</organism>
<reference evidence="2 3" key="1">
    <citation type="submission" date="2011-05" db="EMBL/GenBank/DDBJ databases">
        <title>Whole genome sequence of Microlunatus phosphovorus NM-1.</title>
        <authorList>
            <person name="Hosoyama A."/>
            <person name="Sasaki K."/>
            <person name="Harada T."/>
            <person name="Igarashi R."/>
            <person name="Kawakoshi A."/>
            <person name="Sasagawa M."/>
            <person name="Fukada J."/>
            <person name="Nakamura S."/>
            <person name="Katano Y."/>
            <person name="Hanada S."/>
            <person name="Kamagata Y."/>
            <person name="Nakamura N."/>
            <person name="Yamazaki S."/>
            <person name="Fujita N."/>
        </authorList>
    </citation>
    <scope>NUCLEOTIDE SEQUENCE [LARGE SCALE GENOMIC DNA]</scope>
    <source>
        <strain evidence="3">ATCC 700054 / DSM 10555 / JCM 9379 / NBRC 101784 / NCIMB 13414 / VKM Ac-1990 / NM-1</strain>
    </source>
</reference>
<dbReference type="InterPro" id="IPR039422">
    <property type="entry name" value="MarR/SlyA-like"/>
</dbReference>